<dbReference type="PROSITE" id="PS51419">
    <property type="entry name" value="RAB"/>
    <property type="match status" value="1"/>
</dbReference>
<accession>A9USW6</accession>
<dbReference type="KEGG" id="mbr:MONBRDRAFT_36068"/>
<evidence type="ECO:0000313" key="2">
    <source>
        <dbReference type="EMBL" id="EDQ91138.1"/>
    </source>
</evidence>
<dbReference type="PANTHER" id="PTHR47978">
    <property type="match status" value="1"/>
</dbReference>
<dbReference type="SMART" id="SM00174">
    <property type="entry name" value="RHO"/>
    <property type="match status" value="1"/>
</dbReference>
<dbReference type="AlphaFoldDB" id="A9USW6"/>
<name>A9USW6_MONBE</name>
<dbReference type="FunFam" id="3.40.50.300:FF:000808">
    <property type="entry name" value="Small GTP-binding protein, putative"/>
    <property type="match status" value="1"/>
</dbReference>
<dbReference type="GO" id="GO:0006886">
    <property type="term" value="P:intracellular protein transport"/>
    <property type="evidence" value="ECO:0000318"/>
    <property type="project" value="GO_Central"/>
</dbReference>
<dbReference type="GO" id="GO:0003924">
    <property type="term" value="F:GTPase activity"/>
    <property type="evidence" value="ECO:0000318"/>
    <property type="project" value="GO_Central"/>
</dbReference>
<dbReference type="SMART" id="SM00173">
    <property type="entry name" value="RAS"/>
    <property type="match status" value="1"/>
</dbReference>
<dbReference type="PRINTS" id="PR00449">
    <property type="entry name" value="RASTRNSFRMNG"/>
</dbReference>
<dbReference type="STRING" id="81824.A9USW6"/>
<dbReference type="RefSeq" id="XP_001743560.1">
    <property type="nucleotide sequence ID" value="XM_001743508.1"/>
</dbReference>
<dbReference type="OMA" id="KWVNEVE"/>
<dbReference type="Pfam" id="PF00071">
    <property type="entry name" value="Ras"/>
    <property type="match status" value="1"/>
</dbReference>
<dbReference type="eggNOG" id="KOG0092">
    <property type="taxonomic scope" value="Eukaryota"/>
</dbReference>
<dbReference type="NCBIfam" id="TIGR00231">
    <property type="entry name" value="small_GTP"/>
    <property type="match status" value="1"/>
</dbReference>
<dbReference type="GO" id="GO:0006897">
    <property type="term" value="P:endocytosis"/>
    <property type="evidence" value="ECO:0000318"/>
    <property type="project" value="GO_Central"/>
</dbReference>
<dbReference type="GO" id="GO:0005525">
    <property type="term" value="F:GTP binding"/>
    <property type="evidence" value="ECO:0007669"/>
    <property type="project" value="InterPro"/>
</dbReference>
<dbReference type="InterPro" id="IPR027417">
    <property type="entry name" value="P-loop_NTPase"/>
</dbReference>
<keyword evidence="1" id="KW-0547">Nucleotide-binding</keyword>
<proteinExistence type="predicted"/>
<evidence type="ECO:0000256" key="1">
    <source>
        <dbReference type="ARBA" id="ARBA00022741"/>
    </source>
</evidence>
<gene>
    <name evidence="2" type="ORF">MONBRDRAFT_36068</name>
</gene>
<dbReference type="Gene3D" id="3.40.50.300">
    <property type="entry name" value="P-loop containing nucleotide triphosphate hydrolases"/>
    <property type="match status" value="1"/>
</dbReference>
<dbReference type="InterPro" id="IPR001806">
    <property type="entry name" value="Small_GTPase"/>
</dbReference>
<dbReference type="InParanoid" id="A9USW6"/>
<dbReference type="SUPFAM" id="SSF52540">
    <property type="entry name" value="P-loop containing nucleoside triphosphate hydrolases"/>
    <property type="match status" value="1"/>
</dbReference>
<dbReference type="SMART" id="SM00175">
    <property type="entry name" value="RAB"/>
    <property type="match status" value="1"/>
</dbReference>
<dbReference type="EMBL" id="CH991545">
    <property type="protein sequence ID" value="EDQ91138.1"/>
    <property type="molecule type" value="Genomic_DNA"/>
</dbReference>
<sequence length="180" mass="19711">MAFQNVKLCLLGDAGCGKSSLAQLYVYGSCPPRLEPTIGASFLTKMITLDNRELKLSIWDTAGQEKYRGLAPMYYRDAEAAVIVYDITKASTFQNVRSWVSELTAINPGQRLALAIAGNKADLDEQRQVAYQDASKYAESVGAIFFETSAIQGINVHELFDQLAVVWNEALACGSACWAQ</sequence>
<dbReference type="GO" id="GO:0012505">
    <property type="term" value="C:endomembrane system"/>
    <property type="evidence" value="ECO:0000318"/>
    <property type="project" value="GO_Central"/>
</dbReference>
<protein>
    <submittedName>
        <fullName evidence="2">Uncharacterized protein</fullName>
    </submittedName>
</protein>
<dbReference type="Proteomes" id="UP000001357">
    <property type="component" value="Unassembled WGS sequence"/>
</dbReference>
<reference evidence="2 3" key="1">
    <citation type="journal article" date="2008" name="Nature">
        <title>The genome of the choanoflagellate Monosiga brevicollis and the origin of metazoans.</title>
        <authorList>
            <consortium name="JGI Sequencing"/>
            <person name="King N."/>
            <person name="Westbrook M.J."/>
            <person name="Young S.L."/>
            <person name="Kuo A."/>
            <person name="Abedin M."/>
            <person name="Chapman J."/>
            <person name="Fairclough S."/>
            <person name="Hellsten U."/>
            <person name="Isogai Y."/>
            <person name="Letunic I."/>
            <person name="Marr M."/>
            <person name="Pincus D."/>
            <person name="Putnam N."/>
            <person name="Rokas A."/>
            <person name="Wright K.J."/>
            <person name="Zuzow R."/>
            <person name="Dirks W."/>
            <person name="Good M."/>
            <person name="Goodstein D."/>
            <person name="Lemons D."/>
            <person name="Li W."/>
            <person name="Lyons J.B."/>
            <person name="Morris A."/>
            <person name="Nichols S."/>
            <person name="Richter D.J."/>
            <person name="Salamov A."/>
            <person name="Bork P."/>
            <person name="Lim W.A."/>
            <person name="Manning G."/>
            <person name="Miller W.T."/>
            <person name="McGinnis W."/>
            <person name="Shapiro H."/>
            <person name="Tjian R."/>
            <person name="Grigoriev I.V."/>
            <person name="Rokhsar D."/>
        </authorList>
    </citation>
    <scope>NUCLEOTIDE SEQUENCE [LARGE SCALE GENOMIC DNA]</scope>
    <source>
        <strain evidence="3">MX1 / ATCC 50154</strain>
    </source>
</reference>
<keyword evidence="3" id="KW-1185">Reference proteome</keyword>
<dbReference type="InterPro" id="IPR005225">
    <property type="entry name" value="Small_GTP-bd"/>
</dbReference>
<organism evidence="2 3">
    <name type="scientific">Monosiga brevicollis</name>
    <name type="common">Choanoflagellate</name>
    <dbReference type="NCBI Taxonomy" id="81824"/>
    <lineage>
        <taxon>Eukaryota</taxon>
        <taxon>Choanoflagellata</taxon>
        <taxon>Craspedida</taxon>
        <taxon>Salpingoecidae</taxon>
        <taxon>Monosiga</taxon>
    </lineage>
</organism>
<dbReference type="GeneID" id="5889144"/>
<dbReference type="SMART" id="SM00176">
    <property type="entry name" value="RAN"/>
    <property type="match status" value="1"/>
</dbReference>
<dbReference type="PROSITE" id="PS51421">
    <property type="entry name" value="RAS"/>
    <property type="match status" value="1"/>
</dbReference>
<evidence type="ECO:0000313" key="3">
    <source>
        <dbReference type="Proteomes" id="UP000001357"/>
    </source>
</evidence>